<feature type="region of interest" description="Disordered" evidence="1">
    <location>
        <begin position="1"/>
        <end position="64"/>
    </location>
</feature>
<dbReference type="RefSeq" id="XP_014176265.1">
    <property type="nucleotide sequence ID" value="XM_014320790.1"/>
</dbReference>
<dbReference type="Proteomes" id="UP000002748">
    <property type="component" value="Unassembled WGS sequence"/>
</dbReference>
<evidence type="ECO:0000256" key="1">
    <source>
        <dbReference type="SAM" id="MobiDB-lite"/>
    </source>
</evidence>
<evidence type="ECO:0000313" key="3">
    <source>
        <dbReference type="Proteomes" id="UP000002748"/>
    </source>
</evidence>
<protein>
    <submittedName>
        <fullName evidence="2">Uncharacterized protein</fullName>
    </submittedName>
</protein>
<gene>
    <name evidence="2" type="ORF">A1Q1_05581</name>
</gene>
<proteinExistence type="predicted"/>
<dbReference type="VEuPathDB" id="FungiDB:A1Q1_05581"/>
<sequence>MPKKKHYKRPKRPERSQEPQPEPESGEHDTQPISADESIDKNLGGGSTALVPAPATEQKADEYPPVQWYDVSTFGSSYTAGGDVELPSRMPVNDRVLNQEDKSLNKQLWSLYPADAPIETVWRQGPGLFAVVTGPIQPEALTLGALSTRLGSHATEQRVRLLVLTKVVSKELEDRGVVNRPPETRRGANYRDVLDVYVAPEIAEVKKRHEVSPILEAVAKLEAAKHGYTESAKIHSFIEKRIFLLGAILRTYMRLLLEIAPWHPYPDVLTAEQAFSSGVAQLHASLLYNCALVCFRVGHDDCRFLLRCLQFAVMLIETRFISHRLLIKTICLYRDAHYELSARGHIHHLSLGNPPKPHLDDIRKLIQRMEKKAANPDAWAHEHCLTAVHEGCM</sequence>
<reference evidence="2 3" key="1">
    <citation type="journal article" date="2012" name="Eukaryot. Cell">
        <title>Draft genome sequence of CBS 2479, the standard type strain of Trichosporon asahii.</title>
        <authorList>
            <person name="Yang R.Y."/>
            <person name="Li H.T."/>
            <person name="Zhu H."/>
            <person name="Zhou G.P."/>
            <person name="Wang M."/>
            <person name="Wang L."/>
        </authorList>
    </citation>
    <scope>NUCLEOTIDE SEQUENCE [LARGE SCALE GENOMIC DNA]</scope>
    <source>
        <strain evidence="3">ATCC 90039 / CBS 2479 / JCM 2466 / KCTC 7840 / NCYC 2677 / UAMH 7654</strain>
    </source>
</reference>
<dbReference type="KEGG" id="tasa:A1Q1_05581"/>
<name>J5SJN5_TRIAS</name>
<organism evidence="2 3">
    <name type="scientific">Trichosporon asahii var. asahii (strain ATCC 90039 / CBS 2479 / JCM 2466 / KCTC 7840 / NBRC 103889/ NCYC 2677 / UAMH 7654)</name>
    <name type="common">Yeast</name>
    <dbReference type="NCBI Taxonomy" id="1186058"/>
    <lineage>
        <taxon>Eukaryota</taxon>
        <taxon>Fungi</taxon>
        <taxon>Dikarya</taxon>
        <taxon>Basidiomycota</taxon>
        <taxon>Agaricomycotina</taxon>
        <taxon>Tremellomycetes</taxon>
        <taxon>Trichosporonales</taxon>
        <taxon>Trichosporonaceae</taxon>
        <taxon>Trichosporon</taxon>
    </lineage>
</organism>
<accession>J5SJN5</accession>
<dbReference type="GeneID" id="25989093"/>
<feature type="compositionally biased region" description="Basic residues" evidence="1">
    <location>
        <begin position="1"/>
        <end position="12"/>
    </location>
</feature>
<dbReference type="HOGENOM" id="CLU_729953_0_0_1"/>
<evidence type="ECO:0000313" key="2">
    <source>
        <dbReference type="EMBL" id="EJT45961.1"/>
    </source>
</evidence>
<comment type="caution">
    <text evidence="2">The sequence shown here is derived from an EMBL/GenBank/DDBJ whole genome shotgun (WGS) entry which is preliminary data.</text>
</comment>
<dbReference type="EMBL" id="ALBS01000316">
    <property type="protein sequence ID" value="EJT45961.1"/>
    <property type="molecule type" value="Genomic_DNA"/>
</dbReference>
<dbReference type="AlphaFoldDB" id="J5SJN5"/>